<dbReference type="Proteomes" id="UP000661607">
    <property type="component" value="Unassembled WGS sequence"/>
</dbReference>
<dbReference type="SUPFAM" id="SSF53335">
    <property type="entry name" value="S-adenosyl-L-methionine-dependent methyltransferases"/>
    <property type="match status" value="1"/>
</dbReference>
<evidence type="ECO:0000259" key="1">
    <source>
        <dbReference type="Pfam" id="PF08241"/>
    </source>
</evidence>
<dbReference type="PANTHER" id="PTHR43591">
    <property type="entry name" value="METHYLTRANSFERASE"/>
    <property type="match status" value="1"/>
</dbReference>
<dbReference type="EMBL" id="JADBEF010000001">
    <property type="protein sequence ID" value="MBE1563480.1"/>
    <property type="molecule type" value="Genomic_DNA"/>
</dbReference>
<keyword evidence="3" id="KW-1185">Reference proteome</keyword>
<keyword evidence="2" id="KW-0489">Methyltransferase</keyword>
<name>A0ABR9KN78_9ACTN</name>
<keyword evidence="2" id="KW-0808">Transferase</keyword>
<proteinExistence type="predicted"/>
<protein>
    <submittedName>
        <fullName evidence="2">SAM-dependent methyltransferase</fullName>
    </submittedName>
</protein>
<dbReference type="CDD" id="cd02440">
    <property type="entry name" value="AdoMet_MTases"/>
    <property type="match status" value="1"/>
</dbReference>
<organism evidence="2 3">
    <name type="scientific">Nonomuraea africana</name>
    <dbReference type="NCBI Taxonomy" id="46171"/>
    <lineage>
        <taxon>Bacteria</taxon>
        <taxon>Bacillati</taxon>
        <taxon>Actinomycetota</taxon>
        <taxon>Actinomycetes</taxon>
        <taxon>Streptosporangiales</taxon>
        <taxon>Streptosporangiaceae</taxon>
        <taxon>Nonomuraea</taxon>
    </lineage>
</organism>
<dbReference type="Pfam" id="PF08241">
    <property type="entry name" value="Methyltransf_11"/>
    <property type="match status" value="1"/>
</dbReference>
<dbReference type="PANTHER" id="PTHR43591:SF24">
    <property type="entry name" value="2-METHOXY-6-POLYPRENYL-1,4-BENZOQUINOL METHYLASE, MITOCHONDRIAL"/>
    <property type="match status" value="1"/>
</dbReference>
<dbReference type="GO" id="GO:0032259">
    <property type="term" value="P:methylation"/>
    <property type="evidence" value="ECO:0007669"/>
    <property type="project" value="UniProtKB-KW"/>
</dbReference>
<accession>A0ABR9KN78</accession>
<feature type="domain" description="Methyltransferase type 11" evidence="1">
    <location>
        <begin position="46"/>
        <end position="127"/>
    </location>
</feature>
<dbReference type="InterPro" id="IPR013216">
    <property type="entry name" value="Methyltransf_11"/>
</dbReference>
<dbReference type="InterPro" id="IPR029063">
    <property type="entry name" value="SAM-dependent_MTases_sf"/>
</dbReference>
<sequence>MSTPRDYDSNPARFRLGAGLTTRHLTGGTSLYAHLAARLRHVPRVLDIGCADGALRAELPQVVGLDASFTMLRDHPAPRLMGEATALPFASGSFGAAVAVNMLYHLPDPLSALREARRVLARGGVFVAATPSRADSPELAEVWRPALTTFDAEEAPELVAAVFERVEVERWDAPLITLPDAATVRDYLVARFVPPERAESASREVSPPITLTKRGAMVWGFVAV</sequence>
<reference evidence="2 3" key="1">
    <citation type="submission" date="2020-10" db="EMBL/GenBank/DDBJ databases">
        <title>Sequencing the genomes of 1000 actinobacteria strains.</title>
        <authorList>
            <person name="Klenk H.-P."/>
        </authorList>
    </citation>
    <scope>NUCLEOTIDE SEQUENCE [LARGE SCALE GENOMIC DNA]</scope>
    <source>
        <strain evidence="2 3">DSM 43748</strain>
    </source>
</reference>
<dbReference type="GO" id="GO:0008168">
    <property type="term" value="F:methyltransferase activity"/>
    <property type="evidence" value="ECO:0007669"/>
    <property type="project" value="UniProtKB-KW"/>
</dbReference>
<gene>
    <name evidence="2" type="ORF">H4W81_006259</name>
</gene>
<dbReference type="Gene3D" id="3.40.50.150">
    <property type="entry name" value="Vaccinia Virus protein VP39"/>
    <property type="match status" value="1"/>
</dbReference>
<comment type="caution">
    <text evidence="2">The sequence shown here is derived from an EMBL/GenBank/DDBJ whole genome shotgun (WGS) entry which is preliminary data.</text>
</comment>
<dbReference type="RefSeq" id="WP_192778046.1">
    <property type="nucleotide sequence ID" value="NZ_BAAASY010000006.1"/>
</dbReference>
<evidence type="ECO:0000313" key="2">
    <source>
        <dbReference type="EMBL" id="MBE1563480.1"/>
    </source>
</evidence>
<evidence type="ECO:0000313" key="3">
    <source>
        <dbReference type="Proteomes" id="UP000661607"/>
    </source>
</evidence>